<sequence>MKTLALLRWLRYSFVAFALLAVLLCATQLPKLSFDNNILALFPDGDKTPAVATAEKLIAARISQKVFFLVSADSLPDLHQRLPKVANTLKQCRCFAEVSLHFDAEPWLALQAHYQPYAPQLLNSAQHQQLPSIAVEKQVNNTLRDLLTTPGVSITDRLQQDPFATLADYLDALRPGVKGVQIDEQGYLNLLVDGKRYVFFHAELSESPYSVSLQEAAQHALTEAKAVVADVPGVDWLDAGVLFYTMAGTEQARSEISTVGLGSLLGILVIFWWVFRSTQLLLLAFLPIAAGIALALAVCQWLFGSVHVISLIFGASLVGIAIDYALHFFTRRHAMGPQWQPEVCMQHLFPALTLGLLSSVLAYLGFTLSGFPGFTQVAIFSATGLITAWWIVVGLYPWWLRQPPRQQLPASLVSAVSAWRLLLIARLPQLLRWPWLLALAIFLALGLWQIRPLDDVRAMQIPDAELREREQRFQAATGQQMALQYVLVSGQQPEQLLQSLEALQAELDALKQQQVIGGYRHLAQWLPSQQQQDHNRQLWQQTFLNSGALEQLLDRLEVVPQMKTQLLQGYAGQRAYLPVEPTLALLNALPDAPLVFQQDDQWHAVVLLEKLTDTAPLAALASTHPQWVWVDIVGQTNQLLQQYRQGTLTLLLLAYGVIGLLFSWRYGLRGSLAILLPPLLSSLITLALSGWFGWPVSVFNMMALLLVLGIGIDAALFMRESGGRHYYTLVAIGISTVTTLLSFGLLSLSATAAIHSFGVTILIGISFCFILAPLAALSSRQHDTEEPKA</sequence>
<feature type="transmembrane region" description="Helical" evidence="1">
    <location>
        <begin position="752"/>
        <end position="777"/>
    </location>
</feature>
<reference evidence="2" key="1">
    <citation type="submission" date="2018-07" db="EMBL/GenBank/DDBJ databases">
        <title>Genome assembly of strain Ka43.</title>
        <authorList>
            <person name="Kukolya J."/>
            <person name="Nagy I."/>
            <person name="Horvath B."/>
            <person name="Toth A."/>
        </authorList>
    </citation>
    <scope>NUCLEOTIDE SEQUENCE</scope>
    <source>
        <strain evidence="2">KB43</strain>
    </source>
</reference>
<feature type="transmembrane region" description="Helical" evidence="1">
    <location>
        <begin position="671"/>
        <end position="692"/>
    </location>
</feature>
<feature type="transmembrane region" description="Helical" evidence="1">
    <location>
        <begin position="430"/>
        <end position="450"/>
    </location>
</feature>
<dbReference type="PANTHER" id="PTHR33406">
    <property type="entry name" value="MEMBRANE PROTEIN MJ1562-RELATED"/>
    <property type="match status" value="1"/>
</dbReference>
<dbReference type="SUPFAM" id="SSF82866">
    <property type="entry name" value="Multidrug efflux transporter AcrB transmembrane domain"/>
    <property type="match status" value="2"/>
</dbReference>
<feature type="transmembrane region" description="Helical" evidence="1">
    <location>
        <begin position="256"/>
        <end position="275"/>
    </location>
</feature>
<dbReference type="Gene3D" id="1.20.1640.10">
    <property type="entry name" value="Multidrug efflux transporter AcrB transmembrane domain"/>
    <property type="match status" value="2"/>
</dbReference>
<feature type="transmembrane region" description="Helical" evidence="1">
    <location>
        <begin position="378"/>
        <end position="399"/>
    </location>
</feature>
<gene>
    <name evidence="2" type="ORF">C4F51_01570</name>
</gene>
<evidence type="ECO:0008006" key="4">
    <source>
        <dbReference type="Google" id="ProtNLM"/>
    </source>
</evidence>
<keyword evidence="1" id="KW-0812">Transmembrane</keyword>
<dbReference type="InterPro" id="IPR050545">
    <property type="entry name" value="Mycobact_MmpL"/>
</dbReference>
<dbReference type="RefSeq" id="WP_193906559.1">
    <property type="nucleotide sequence ID" value="NZ_PRDL01000001.1"/>
</dbReference>
<evidence type="ECO:0000313" key="3">
    <source>
        <dbReference type="Proteomes" id="UP000652567"/>
    </source>
</evidence>
<keyword evidence="1" id="KW-0472">Membrane</keyword>
<feature type="transmembrane region" description="Helical" evidence="1">
    <location>
        <begin position="698"/>
        <end position="718"/>
    </location>
</feature>
<protein>
    <recommendedName>
        <fullName evidence="4">Membrane transport protein MMPL domain-containing protein</fullName>
    </recommendedName>
</protein>
<dbReference type="PANTHER" id="PTHR33406:SF13">
    <property type="entry name" value="MEMBRANE PROTEIN YDFJ"/>
    <property type="match status" value="1"/>
</dbReference>
<feature type="transmembrane region" description="Helical" evidence="1">
    <location>
        <begin position="282"/>
        <end position="303"/>
    </location>
</feature>
<dbReference type="Proteomes" id="UP000652567">
    <property type="component" value="Unassembled WGS sequence"/>
</dbReference>
<dbReference type="GO" id="GO:0005886">
    <property type="term" value="C:plasma membrane"/>
    <property type="evidence" value="ECO:0007669"/>
    <property type="project" value="TreeGrafter"/>
</dbReference>
<accession>A0A928UZ39</accession>
<comment type="caution">
    <text evidence="2">The sequence shown here is derived from an EMBL/GenBank/DDBJ whole genome shotgun (WGS) entry which is preliminary data.</text>
</comment>
<evidence type="ECO:0000313" key="2">
    <source>
        <dbReference type="EMBL" id="MBE8715876.1"/>
    </source>
</evidence>
<feature type="transmembrane region" description="Helical" evidence="1">
    <location>
        <begin position="725"/>
        <end position="746"/>
    </location>
</feature>
<feature type="transmembrane region" description="Helical" evidence="1">
    <location>
        <begin position="646"/>
        <end position="664"/>
    </location>
</feature>
<dbReference type="EMBL" id="PRDL01000001">
    <property type="protein sequence ID" value="MBE8715876.1"/>
    <property type="molecule type" value="Genomic_DNA"/>
</dbReference>
<organism evidence="2 3">
    <name type="scientific">Cellvibrio polysaccharolyticus</name>
    <dbReference type="NCBI Taxonomy" id="2082724"/>
    <lineage>
        <taxon>Bacteria</taxon>
        <taxon>Pseudomonadati</taxon>
        <taxon>Pseudomonadota</taxon>
        <taxon>Gammaproteobacteria</taxon>
        <taxon>Cellvibrionales</taxon>
        <taxon>Cellvibrionaceae</taxon>
        <taxon>Cellvibrio</taxon>
    </lineage>
</organism>
<dbReference type="AlphaFoldDB" id="A0A928UZ39"/>
<keyword evidence="1" id="KW-1133">Transmembrane helix</keyword>
<evidence type="ECO:0000256" key="1">
    <source>
        <dbReference type="SAM" id="Phobius"/>
    </source>
</evidence>
<name>A0A928UZ39_9GAMM</name>
<feature type="transmembrane region" description="Helical" evidence="1">
    <location>
        <begin position="309"/>
        <end position="326"/>
    </location>
</feature>
<keyword evidence="3" id="KW-1185">Reference proteome</keyword>
<proteinExistence type="predicted"/>
<feature type="transmembrane region" description="Helical" evidence="1">
    <location>
        <begin position="347"/>
        <end position="366"/>
    </location>
</feature>